<feature type="chain" id="PRO_5046661531" evidence="1">
    <location>
        <begin position="24"/>
        <end position="481"/>
    </location>
</feature>
<evidence type="ECO:0000256" key="1">
    <source>
        <dbReference type="SAM" id="SignalP"/>
    </source>
</evidence>
<proteinExistence type="predicted"/>
<protein>
    <submittedName>
        <fullName evidence="2">Uncharacterized protein</fullName>
    </submittedName>
</protein>
<name>A0ABS7ZGX3_9MICO</name>
<comment type="caution">
    <text evidence="2">The sequence shown here is derived from an EMBL/GenBank/DDBJ whole genome shotgun (WGS) entry which is preliminary data.</text>
</comment>
<dbReference type="Proteomes" id="UP001319870">
    <property type="component" value="Unassembled WGS sequence"/>
</dbReference>
<dbReference type="Gene3D" id="3.40.50.1820">
    <property type="entry name" value="alpha/beta hydrolase"/>
    <property type="match status" value="1"/>
</dbReference>
<dbReference type="EMBL" id="JAIXCQ010000006">
    <property type="protein sequence ID" value="MCA5893697.1"/>
    <property type="molecule type" value="Genomic_DNA"/>
</dbReference>
<feature type="signal peptide" evidence="1">
    <location>
        <begin position="1"/>
        <end position="23"/>
    </location>
</feature>
<dbReference type="RefSeq" id="WP_225565468.1">
    <property type="nucleotide sequence ID" value="NZ_JAIXCQ010000006.1"/>
</dbReference>
<evidence type="ECO:0000313" key="2">
    <source>
        <dbReference type="EMBL" id="MCA5893697.1"/>
    </source>
</evidence>
<accession>A0ABS7ZGX3</accession>
<reference evidence="2 3" key="1">
    <citation type="submission" date="2021-09" db="EMBL/GenBank/DDBJ databases">
        <title>Isoptericola luteus sp. nov., a novel bacterium isolated from Harbin, the capital city of Heilongjiang province.</title>
        <authorList>
            <person name="Li J."/>
        </authorList>
    </citation>
    <scope>NUCLEOTIDE SEQUENCE [LARGE SCALE GENOMIC DNA]</scope>
    <source>
        <strain evidence="2 3">NEAU-Y5</strain>
    </source>
</reference>
<organism evidence="2 3">
    <name type="scientific">Isoptericola luteus</name>
    <dbReference type="NCBI Taxonomy" id="2879484"/>
    <lineage>
        <taxon>Bacteria</taxon>
        <taxon>Bacillati</taxon>
        <taxon>Actinomycetota</taxon>
        <taxon>Actinomycetes</taxon>
        <taxon>Micrococcales</taxon>
        <taxon>Promicromonosporaceae</taxon>
        <taxon>Isoptericola</taxon>
    </lineage>
</organism>
<keyword evidence="3" id="KW-1185">Reference proteome</keyword>
<evidence type="ECO:0000313" key="3">
    <source>
        <dbReference type="Proteomes" id="UP001319870"/>
    </source>
</evidence>
<sequence>MPRRTAPHALRAALLAAALVVTASPGAAALTAGPGAGGDAPPTEYSGVIEGAKYRVLVPDDWNGTLVLYSHGHYPSEFFSGFPVPHTLGNQELSEQMFTDHGYAVAGSLFQGDGLDFTVPTAVADQSRLLDWFTEHVAEPDRTIAYGQSMGAVTAAKHAEVEPDRIDGVLSTSGVLDWVGHFDVILDMQAATRALLTDGTDAHGNPIELVDAEDAPASRDALVAALGAAVETPTGRARISLIASLGNVTGWYEMNEPRPRTLEERARGQAQWLIGAYTLGLGPTGRAELESTLGGNPNSTDLDGLRARLARSGAAPAVVASYARAGLDLRADLAALEATEPIEADAAARARMVDHRPEGTSPAPLLALHTTGDGGAPPSAVRSYAQRVRELGHPERVRSLFVERGAHISVSLGEELVALRTLEHRVDTGRWPVRAPRVLNRAVDALGPEYRTTFEVVTFSTFDHAPAFTRFVPPAAPRPSW</sequence>
<dbReference type="InterPro" id="IPR029058">
    <property type="entry name" value="AB_hydrolase_fold"/>
</dbReference>
<keyword evidence="1" id="KW-0732">Signal</keyword>
<gene>
    <name evidence="2" type="ORF">LEP48_10085</name>
</gene>
<dbReference type="SUPFAM" id="SSF53474">
    <property type="entry name" value="alpha/beta-Hydrolases"/>
    <property type="match status" value="1"/>
</dbReference>